<accession>A0A067MC21</accession>
<gene>
    <name evidence="1" type="ORF">BOTBODRAFT_395333</name>
</gene>
<dbReference type="InParanoid" id="A0A067MC21"/>
<dbReference type="Proteomes" id="UP000027195">
    <property type="component" value="Unassembled WGS sequence"/>
</dbReference>
<proteinExistence type="predicted"/>
<name>A0A067MC21_BOTB1</name>
<sequence>MPQDGSHRNEVVLIRAIHNKVESMLYIWLYINKGVYAWLDLRRNAGRLGLLFKSAHNPSARAKILKGDTPTRWSSTRDMVDRAHSLCELI</sequence>
<keyword evidence="2" id="KW-1185">Reference proteome</keyword>
<dbReference type="EMBL" id="KL198045">
    <property type="protein sequence ID" value="KDQ13119.1"/>
    <property type="molecule type" value="Genomic_DNA"/>
</dbReference>
<protein>
    <submittedName>
        <fullName evidence="1">Uncharacterized protein</fullName>
    </submittedName>
</protein>
<dbReference type="HOGENOM" id="CLU_2440552_0_0_1"/>
<evidence type="ECO:0000313" key="1">
    <source>
        <dbReference type="EMBL" id="KDQ13119.1"/>
    </source>
</evidence>
<reference evidence="2" key="1">
    <citation type="journal article" date="2014" name="Proc. Natl. Acad. Sci. U.S.A.">
        <title>Extensive sampling of basidiomycete genomes demonstrates inadequacy of the white-rot/brown-rot paradigm for wood decay fungi.</title>
        <authorList>
            <person name="Riley R."/>
            <person name="Salamov A.A."/>
            <person name="Brown D.W."/>
            <person name="Nagy L.G."/>
            <person name="Floudas D."/>
            <person name="Held B.W."/>
            <person name="Levasseur A."/>
            <person name="Lombard V."/>
            <person name="Morin E."/>
            <person name="Otillar R."/>
            <person name="Lindquist E.A."/>
            <person name="Sun H."/>
            <person name="LaButti K.M."/>
            <person name="Schmutz J."/>
            <person name="Jabbour D."/>
            <person name="Luo H."/>
            <person name="Baker S.E."/>
            <person name="Pisabarro A.G."/>
            <person name="Walton J.D."/>
            <person name="Blanchette R.A."/>
            <person name="Henrissat B."/>
            <person name="Martin F."/>
            <person name="Cullen D."/>
            <person name="Hibbett D.S."/>
            <person name="Grigoriev I.V."/>
        </authorList>
    </citation>
    <scope>NUCLEOTIDE SEQUENCE [LARGE SCALE GENOMIC DNA]</scope>
    <source>
        <strain evidence="2">FD-172 SS1</strain>
    </source>
</reference>
<dbReference type="AlphaFoldDB" id="A0A067MC21"/>
<organism evidence="1 2">
    <name type="scientific">Botryobasidium botryosum (strain FD-172 SS1)</name>
    <dbReference type="NCBI Taxonomy" id="930990"/>
    <lineage>
        <taxon>Eukaryota</taxon>
        <taxon>Fungi</taxon>
        <taxon>Dikarya</taxon>
        <taxon>Basidiomycota</taxon>
        <taxon>Agaricomycotina</taxon>
        <taxon>Agaricomycetes</taxon>
        <taxon>Cantharellales</taxon>
        <taxon>Botryobasidiaceae</taxon>
        <taxon>Botryobasidium</taxon>
    </lineage>
</organism>
<evidence type="ECO:0000313" key="2">
    <source>
        <dbReference type="Proteomes" id="UP000027195"/>
    </source>
</evidence>